<accession>A0A1B9G6J4</accession>
<reference evidence="2" key="1">
    <citation type="submission" date="2013-07" db="EMBL/GenBank/DDBJ databases">
        <title>The Genome Sequence of Cryptococcus bestiolae CBS10118.</title>
        <authorList>
            <consortium name="The Broad Institute Genome Sequencing Platform"/>
            <person name="Cuomo C."/>
            <person name="Litvintseva A."/>
            <person name="Chen Y."/>
            <person name="Heitman J."/>
            <person name="Sun S."/>
            <person name="Springer D."/>
            <person name="Dromer F."/>
            <person name="Young S.K."/>
            <person name="Zeng Q."/>
            <person name="Gargeya S."/>
            <person name="Fitzgerald M."/>
            <person name="Abouelleil A."/>
            <person name="Alvarado L."/>
            <person name="Berlin A.M."/>
            <person name="Chapman S.B."/>
            <person name="Dewar J."/>
            <person name="Goldberg J."/>
            <person name="Griggs A."/>
            <person name="Gujja S."/>
            <person name="Hansen M."/>
            <person name="Howarth C."/>
            <person name="Imamovic A."/>
            <person name="Larimer J."/>
            <person name="McCowan C."/>
            <person name="Murphy C."/>
            <person name="Pearson M."/>
            <person name="Priest M."/>
            <person name="Roberts A."/>
            <person name="Saif S."/>
            <person name="Shea T."/>
            <person name="Sykes S."/>
            <person name="Wortman J."/>
            <person name="Nusbaum C."/>
            <person name="Birren B."/>
        </authorList>
    </citation>
    <scope>NUCLEOTIDE SEQUENCE [LARGE SCALE GENOMIC DNA]</scope>
    <source>
        <strain evidence="2">CBS 10118</strain>
    </source>
</reference>
<dbReference type="OrthoDB" id="10515885at2759"/>
<evidence type="ECO:0000313" key="4">
    <source>
        <dbReference type="Proteomes" id="UP000092730"/>
    </source>
</evidence>
<dbReference type="EMBL" id="KI894020">
    <property type="protein sequence ID" value="OCF26618.1"/>
    <property type="molecule type" value="Genomic_DNA"/>
</dbReference>
<evidence type="ECO:0000313" key="2">
    <source>
        <dbReference type="EMBL" id="OCF26618.1"/>
    </source>
</evidence>
<proteinExistence type="predicted"/>
<gene>
    <name evidence="2" type="ORF">I302_04304</name>
    <name evidence="3" type="ORF">I302_100928</name>
</gene>
<organism evidence="2">
    <name type="scientific">Kwoniella bestiolae CBS 10118</name>
    <dbReference type="NCBI Taxonomy" id="1296100"/>
    <lineage>
        <taxon>Eukaryota</taxon>
        <taxon>Fungi</taxon>
        <taxon>Dikarya</taxon>
        <taxon>Basidiomycota</taxon>
        <taxon>Agaricomycotina</taxon>
        <taxon>Tremellomycetes</taxon>
        <taxon>Tremellales</taxon>
        <taxon>Cryptococcaceae</taxon>
        <taxon>Kwoniella</taxon>
    </lineage>
</organism>
<sequence length="433" mass="48929">MRERASPATDIVPLPVRGATTTTCGPHGTDLGWSRTGGSPETLVGDDDMTEGTELTITISLDTGSSKPVFMGTSYLHSGIKKIDERPGRRWLARLTYNEGEEPSQDVKDLSSDLDRKVLVPLIRQHSFIPLEISKTSDHSRGQTWTDMLKRYHDRAYDNGERMFYEAWDEFQKAHPEASDQFDVKYVPQEVYAAAYPDPSSVHTDSFYNWANKGVFDFEEHTKEVDEFHADSSEASKPIVLTTVALKKGAYLGYSADVKEEAGRKDEDLFRDLPSSFGSLSCASAEDGADLDSTCHTVLPKCETMVRMATLPGHSISQEKQDRISSFVNRLTEQLNSVPQSTSPNKEDDKRKSYLDLWYVTQNYIDDKRDKLKEQTEMYMKQEGLDGSDCTYINTLPEQIEEITGMQLPQLTDRQYWDWLKRSKGYGADGPES</sequence>
<evidence type="ECO:0000313" key="3">
    <source>
        <dbReference type="EMBL" id="WVW78965.1"/>
    </source>
</evidence>
<reference evidence="2" key="3">
    <citation type="submission" date="2014-01" db="EMBL/GenBank/DDBJ databases">
        <title>Evolution of pathogenesis and genome organization in the Tremellales.</title>
        <authorList>
            <person name="Cuomo C."/>
            <person name="Litvintseva A."/>
            <person name="Heitman J."/>
            <person name="Chen Y."/>
            <person name="Sun S."/>
            <person name="Springer D."/>
            <person name="Dromer F."/>
            <person name="Young S."/>
            <person name="Zeng Q."/>
            <person name="Chapman S."/>
            <person name="Gujja S."/>
            <person name="Saif S."/>
            <person name="Birren B."/>
        </authorList>
    </citation>
    <scope>NUCLEOTIDE SEQUENCE</scope>
    <source>
        <strain evidence="2">CBS 10118</strain>
    </source>
</reference>
<protein>
    <submittedName>
        <fullName evidence="2">Uncharacterized protein</fullName>
    </submittedName>
</protein>
<dbReference type="GeneID" id="30208703"/>
<feature type="region of interest" description="Disordered" evidence="1">
    <location>
        <begin position="15"/>
        <end position="48"/>
    </location>
</feature>
<dbReference type="RefSeq" id="XP_019047688.1">
    <property type="nucleotide sequence ID" value="XM_019190940.1"/>
</dbReference>
<evidence type="ECO:0000256" key="1">
    <source>
        <dbReference type="SAM" id="MobiDB-lite"/>
    </source>
</evidence>
<dbReference type="EMBL" id="CP144541">
    <property type="protein sequence ID" value="WVW78965.1"/>
    <property type="molecule type" value="Genomic_DNA"/>
</dbReference>
<dbReference type="Proteomes" id="UP000092730">
    <property type="component" value="Chromosome 1"/>
</dbReference>
<name>A0A1B9G6J4_9TREE</name>
<reference evidence="3" key="2">
    <citation type="submission" date="2013-07" db="EMBL/GenBank/DDBJ databases">
        <authorList>
            <consortium name="The Broad Institute Genome Sequencing Platform"/>
            <person name="Cuomo C."/>
            <person name="Litvintseva A."/>
            <person name="Chen Y."/>
            <person name="Heitman J."/>
            <person name="Sun S."/>
            <person name="Springer D."/>
            <person name="Dromer F."/>
            <person name="Young S.K."/>
            <person name="Zeng Q."/>
            <person name="Gargeya S."/>
            <person name="Fitzgerald M."/>
            <person name="Abouelleil A."/>
            <person name="Alvarado L."/>
            <person name="Berlin A.M."/>
            <person name="Chapman S.B."/>
            <person name="Dewar J."/>
            <person name="Goldberg J."/>
            <person name="Griggs A."/>
            <person name="Gujja S."/>
            <person name="Hansen M."/>
            <person name="Howarth C."/>
            <person name="Imamovic A."/>
            <person name="Larimer J."/>
            <person name="McCowan C."/>
            <person name="Murphy C."/>
            <person name="Pearson M."/>
            <person name="Priest M."/>
            <person name="Roberts A."/>
            <person name="Saif S."/>
            <person name="Shea T."/>
            <person name="Sykes S."/>
            <person name="Wortman J."/>
            <person name="Nusbaum C."/>
            <person name="Birren B."/>
        </authorList>
    </citation>
    <scope>NUCLEOTIDE SEQUENCE</scope>
    <source>
        <strain evidence="3">CBS 10118</strain>
    </source>
</reference>
<keyword evidence="4" id="KW-1185">Reference proteome</keyword>
<dbReference type="AlphaFoldDB" id="A0A1B9G6J4"/>
<dbReference type="VEuPathDB" id="FungiDB:I302_04304"/>
<reference evidence="3" key="4">
    <citation type="submission" date="2024-02" db="EMBL/GenBank/DDBJ databases">
        <title>Comparative genomics of Cryptococcus and Kwoniella reveals pathogenesis evolution and contrasting modes of karyotype evolution via chromosome fusion or intercentromeric recombination.</title>
        <authorList>
            <person name="Coelho M.A."/>
            <person name="David-Palma M."/>
            <person name="Shea T."/>
            <person name="Bowers K."/>
            <person name="McGinley-Smith S."/>
            <person name="Mohammad A.W."/>
            <person name="Gnirke A."/>
            <person name="Yurkov A.M."/>
            <person name="Nowrousian M."/>
            <person name="Sun S."/>
            <person name="Cuomo C.A."/>
            <person name="Heitman J."/>
        </authorList>
    </citation>
    <scope>NUCLEOTIDE SEQUENCE</scope>
    <source>
        <strain evidence="3">CBS 10118</strain>
    </source>
</reference>
<dbReference type="KEGG" id="kbi:30208703"/>